<gene>
    <name evidence="6" type="ORF">KRX52_14830</name>
</gene>
<evidence type="ECO:0000313" key="7">
    <source>
        <dbReference type="Proteomes" id="UP000813068"/>
    </source>
</evidence>
<evidence type="ECO:0000313" key="6">
    <source>
        <dbReference type="EMBL" id="MBV2134053.1"/>
    </source>
</evidence>
<dbReference type="InterPro" id="IPR012451">
    <property type="entry name" value="DUF1656"/>
</dbReference>
<keyword evidence="3 5" id="KW-1133">Transmembrane helix</keyword>
<dbReference type="EMBL" id="JAHRGL010000049">
    <property type="protein sequence ID" value="MBV2134053.1"/>
    <property type="molecule type" value="Genomic_DNA"/>
</dbReference>
<organism evidence="6 7">
    <name type="scientific">Geopseudomonas aromaticivorans</name>
    <dbReference type="NCBI Taxonomy" id="2849492"/>
    <lineage>
        <taxon>Bacteria</taxon>
        <taxon>Pseudomonadati</taxon>
        <taxon>Pseudomonadota</taxon>
        <taxon>Gammaproteobacteria</taxon>
        <taxon>Pseudomonadales</taxon>
        <taxon>Pseudomonadaceae</taxon>
        <taxon>Geopseudomonas</taxon>
    </lineage>
</organism>
<keyword evidence="4 5" id="KW-0472">Membrane</keyword>
<evidence type="ECO:0000256" key="4">
    <source>
        <dbReference type="ARBA" id="ARBA00023136"/>
    </source>
</evidence>
<dbReference type="Pfam" id="PF07869">
    <property type="entry name" value="DUF1656"/>
    <property type="match status" value="1"/>
</dbReference>
<sequence length="67" mass="7617">MNGHFDIYGVYVPTLLLLLLGAYVVKSLLHNVLLRIGFYRFVWHPPLFNLALYLMVLGALFTLVPGL</sequence>
<evidence type="ECO:0000256" key="5">
    <source>
        <dbReference type="SAM" id="Phobius"/>
    </source>
</evidence>
<feature type="transmembrane region" description="Helical" evidence="5">
    <location>
        <begin position="6"/>
        <end position="25"/>
    </location>
</feature>
<comment type="caution">
    <text evidence="6">The sequence shown here is derived from an EMBL/GenBank/DDBJ whole genome shotgun (WGS) entry which is preliminary data.</text>
</comment>
<evidence type="ECO:0000256" key="3">
    <source>
        <dbReference type="ARBA" id="ARBA00022989"/>
    </source>
</evidence>
<protein>
    <submittedName>
        <fullName evidence="6">DUF1656 domain-containing protein</fullName>
    </submittedName>
</protein>
<evidence type="ECO:0000256" key="2">
    <source>
        <dbReference type="ARBA" id="ARBA00022692"/>
    </source>
</evidence>
<reference evidence="6 7" key="1">
    <citation type="submission" date="2021-06" db="EMBL/GenBank/DDBJ databases">
        <title>Differences between aerobic and microaerobic xylene degrading microbial communities.</title>
        <authorList>
            <person name="Banerjee S."/>
            <person name="Tancsics A."/>
        </authorList>
    </citation>
    <scope>NUCLEOTIDE SEQUENCE [LARGE SCALE GENOMIC DNA]</scope>
    <source>
        <strain evidence="6 7">MAP12</strain>
    </source>
</reference>
<feature type="transmembrane region" description="Helical" evidence="5">
    <location>
        <begin position="46"/>
        <end position="64"/>
    </location>
</feature>
<proteinExistence type="predicted"/>
<keyword evidence="2 5" id="KW-0812">Transmembrane</keyword>
<dbReference type="Proteomes" id="UP000813068">
    <property type="component" value="Unassembled WGS sequence"/>
</dbReference>
<name>A0ABS6MZ29_9GAMM</name>
<keyword evidence="7" id="KW-1185">Reference proteome</keyword>
<dbReference type="RefSeq" id="WP_217682499.1">
    <property type="nucleotide sequence ID" value="NZ_JAHRGL010000049.1"/>
</dbReference>
<accession>A0ABS6MZ29</accession>
<keyword evidence="1" id="KW-1003">Cell membrane</keyword>
<evidence type="ECO:0000256" key="1">
    <source>
        <dbReference type="ARBA" id="ARBA00022475"/>
    </source>
</evidence>